<proteinExistence type="predicted"/>
<organism evidence="2 3">
    <name type="scientific">Stentor coeruleus</name>
    <dbReference type="NCBI Taxonomy" id="5963"/>
    <lineage>
        <taxon>Eukaryota</taxon>
        <taxon>Sar</taxon>
        <taxon>Alveolata</taxon>
        <taxon>Ciliophora</taxon>
        <taxon>Postciliodesmatophora</taxon>
        <taxon>Heterotrichea</taxon>
        <taxon>Heterotrichida</taxon>
        <taxon>Stentoridae</taxon>
        <taxon>Stentor</taxon>
    </lineage>
</organism>
<accession>A0A1R2CQ97</accession>
<sequence length="368" mass="43758">MGGKQSINNDPEVQALLLLLKAHFIRKNTLKNQISKVKIYSCYVRFNFDFKSIKQTLSISKKLLKRIEGLRKTTSFITRLEKSAKMFEIVDYCSRSYRKIESLNIRNTIKTDDYEFLKSRKGYLEDMVNNLKEKLSMRQEVFKQNQEKIRNKRQVTNGSDDKSICFINEYNKHFRDPSTDIYTPSFSPIHTPDHKAKKSSTKIEFFDLYDQIEEKQKCKGYDQYLNIPEKKNNTKNYLLLSEKALQLRSKLLLKEELQRKIEFLRQKLDAKLHISDEKQREFEKLIHPNLLSSKIDEQNLNQLNKQIFLLKNELQAYQSEKKYLMLRFKTNMPFDDSYDDSYANDSKKYSILNKNFGIEHEIISALNV</sequence>
<reference evidence="2 3" key="1">
    <citation type="submission" date="2016-11" db="EMBL/GenBank/DDBJ databases">
        <title>The macronuclear genome of Stentor coeruleus: a giant cell with tiny introns.</title>
        <authorList>
            <person name="Slabodnick M."/>
            <person name="Ruby J.G."/>
            <person name="Reiff S.B."/>
            <person name="Swart E.C."/>
            <person name="Gosai S."/>
            <person name="Prabakaran S."/>
            <person name="Witkowska E."/>
            <person name="Larue G.E."/>
            <person name="Fisher S."/>
            <person name="Freeman R.M."/>
            <person name="Gunawardena J."/>
            <person name="Chu W."/>
            <person name="Stover N.A."/>
            <person name="Gregory B.D."/>
            <person name="Nowacki M."/>
            <person name="Derisi J."/>
            <person name="Roy S.W."/>
            <person name="Marshall W.F."/>
            <person name="Sood P."/>
        </authorList>
    </citation>
    <scope>NUCLEOTIDE SEQUENCE [LARGE SCALE GENOMIC DNA]</scope>
    <source>
        <strain evidence="2">WM001</strain>
    </source>
</reference>
<dbReference type="AlphaFoldDB" id="A0A1R2CQ97"/>
<feature type="coiled-coil region" evidence="1">
    <location>
        <begin position="247"/>
        <end position="274"/>
    </location>
</feature>
<dbReference type="EMBL" id="MPUH01000087">
    <property type="protein sequence ID" value="OMJ91174.1"/>
    <property type="molecule type" value="Genomic_DNA"/>
</dbReference>
<gene>
    <name evidence="2" type="ORF">SteCoe_6344</name>
</gene>
<keyword evidence="3" id="KW-1185">Reference proteome</keyword>
<evidence type="ECO:0000313" key="2">
    <source>
        <dbReference type="EMBL" id="OMJ91174.1"/>
    </source>
</evidence>
<evidence type="ECO:0000313" key="3">
    <source>
        <dbReference type="Proteomes" id="UP000187209"/>
    </source>
</evidence>
<comment type="caution">
    <text evidence="2">The sequence shown here is derived from an EMBL/GenBank/DDBJ whole genome shotgun (WGS) entry which is preliminary data.</text>
</comment>
<name>A0A1R2CQ97_9CILI</name>
<keyword evidence="1" id="KW-0175">Coiled coil</keyword>
<evidence type="ECO:0000256" key="1">
    <source>
        <dbReference type="SAM" id="Coils"/>
    </source>
</evidence>
<dbReference type="Proteomes" id="UP000187209">
    <property type="component" value="Unassembled WGS sequence"/>
</dbReference>
<protein>
    <submittedName>
        <fullName evidence="2">Uncharacterized protein</fullName>
    </submittedName>
</protein>